<keyword evidence="1" id="KW-0472">Membrane</keyword>
<evidence type="ECO:0000313" key="2">
    <source>
        <dbReference type="EMBL" id="KAL0011177.1"/>
    </source>
</evidence>
<comment type="caution">
    <text evidence="2">The sequence shown here is derived from an EMBL/GenBank/DDBJ whole genome shotgun (WGS) entry which is preliminary data.</text>
</comment>
<protein>
    <recommendedName>
        <fullName evidence="4">Transmembrane protein</fullName>
    </recommendedName>
</protein>
<dbReference type="PANTHER" id="PTHR31168">
    <property type="entry name" value="OS02G0292800 PROTEIN"/>
    <property type="match status" value="1"/>
</dbReference>
<dbReference type="PANTHER" id="PTHR31168:SF21">
    <property type="entry name" value="EMB|CAB89385.1"/>
    <property type="match status" value="1"/>
</dbReference>
<keyword evidence="3" id="KW-1185">Reference proteome</keyword>
<dbReference type="Pfam" id="PF04654">
    <property type="entry name" value="DUF599"/>
    <property type="match status" value="1"/>
</dbReference>
<accession>A0AAW2DN10</accession>
<reference evidence="2 3" key="1">
    <citation type="submission" date="2024-01" db="EMBL/GenBank/DDBJ databases">
        <title>A telomere-to-telomere, gap-free genome of sweet tea (Lithocarpus litseifolius).</title>
        <authorList>
            <person name="Zhou J."/>
        </authorList>
    </citation>
    <scope>NUCLEOTIDE SEQUENCE [LARGE SCALE GENOMIC DNA]</scope>
    <source>
        <strain evidence="2">Zhou-2022a</strain>
        <tissue evidence="2">Leaf</tissue>
    </source>
</reference>
<dbReference type="AlphaFoldDB" id="A0AAW2DN10"/>
<evidence type="ECO:0008006" key="4">
    <source>
        <dbReference type="Google" id="ProtNLM"/>
    </source>
</evidence>
<evidence type="ECO:0000313" key="3">
    <source>
        <dbReference type="Proteomes" id="UP001459277"/>
    </source>
</evidence>
<feature type="transmembrane region" description="Helical" evidence="1">
    <location>
        <begin position="119"/>
        <end position="143"/>
    </location>
</feature>
<feature type="transmembrane region" description="Helical" evidence="1">
    <location>
        <begin position="76"/>
        <end position="99"/>
    </location>
</feature>
<dbReference type="InterPro" id="IPR006747">
    <property type="entry name" value="DUF599"/>
</dbReference>
<dbReference type="EMBL" id="JAZDWU010000002">
    <property type="protein sequence ID" value="KAL0011177.1"/>
    <property type="molecule type" value="Genomic_DNA"/>
</dbReference>
<evidence type="ECO:0000256" key="1">
    <source>
        <dbReference type="SAM" id="Phobius"/>
    </source>
</evidence>
<dbReference type="Proteomes" id="UP001459277">
    <property type="component" value="Unassembled WGS sequence"/>
</dbReference>
<keyword evidence="1" id="KW-0812">Transmembrane</keyword>
<sequence length="240" mass="27073">MATRAKQVFQPKIYGLDASIWVKVIVDGCNELMVCGDYMMIFACESWRSWLDYFEPMGTTTTNDVSVAISVTGSNIAAATQLAIISLTLCTLIGAWTAYSSKNLFQFQTDFIYGDTSQFTISIKCISLLTCFLLAFSCFVQSVKHLTFASFLMSNPVKDHDNVEDVVKEVKRAGEFWLLGLRALYFALNFLVWFFGPIPMFVSTIFMMMILFCHDTRDPRKLIMTKISKRLPVATSSIPP</sequence>
<name>A0AAW2DN10_9ROSI</name>
<organism evidence="2 3">
    <name type="scientific">Lithocarpus litseifolius</name>
    <dbReference type="NCBI Taxonomy" id="425828"/>
    <lineage>
        <taxon>Eukaryota</taxon>
        <taxon>Viridiplantae</taxon>
        <taxon>Streptophyta</taxon>
        <taxon>Embryophyta</taxon>
        <taxon>Tracheophyta</taxon>
        <taxon>Spermatophyta</taxon>
        <taxon>Magnoliopsida</taxon>
        <taxon>eudicotyledons</taxon>
        <taxon>Gunneridae</taxon>
        <taxon>Pentapetalae</taxon>
        <taxon>rosids</taxon>
        <taxon>fabids</taxon>
        <taxon>Fagales</taxon>
        <taxon>Fagaceae</taxon>
        <taxon>Lithocarpus</taxon>
    </lineage>
</organism>
<feature type="transmembrane region" description="Helical" evidence="1">
    <location>
        <begin position="184"/>
        <end position="212"/>
    </location>
</feature>
<keyword evidence="1" id="KW-1133">Transmembrane helix</keyword>
<proteinExistence type="predicted"/>
<gene>
    <name evidence="2" type="ORF">SO802_006285</name>
</gene>